<evidence type="ECO:0000313" key="2">
    <source>
        <dbReference type="EMBL" id="SHJ95472.1"/>
    </source>
</evidence>
<organism evidence="2 3">
    <name type="scientific">Arenibacter nanhaiticus</name>
    <dbReference type="NCBI Taxonomy" id="558155"/>
    <lineage>
        <taxon>Bacteria</taxon>
        <taxon>Pseudomonadati</taxon>
        <taxon>Bacteroidota</taxon>
        <taxon>Flavobacteriia</taxon>
        <taxon>Flavobacteriales</taxon>
        <taxon>Flavobacteriaceae</taxon>
        <taxon>Arenibacter</taxon>
    </lineage>
</organism>
<dbReference type="AlphaFoldDB" id="A0A1M6NIT0"/>
<dbReference type="Pfam" id="PF11188">
    <property type="entry name" value="DUF2975"/>
    <property type="match status" value="1"/>
</dbReference>
<accession>A0A1M6NIT0</accession>
<feature type="transmembrane region" description="Helical" evidence="1">
    <location>
        <begin position="66"/>
        <end position="89"/>
    </location>
</feature>
<keyword evidence="1" id="KW-0472">Membrane</keyword>
<feature type="transmembrane region" description="Helical" evidence="1">
    <location>
        <begin position="134"/>
        <end position="155"/>
    </location>
</feature>
<keyword evidence="3" id="KW-1185">Reference proteome</keyword>
<evidence type="ECO:0000256" key="1">
    <source>
        <dbReference type="SAM" id="Phobius"/>
    </source>
</evidence>
<proteinExistence type="predicted"/>
<keyword evidence="1" id="KW-1133">Transmembrane helix</keyword>
<keyword evidence="1" id="KW-0812">Transmembrane</keyword>
<dbReference type="InterPro" id="IPR021354">
    <property type="entry name" value="DUF2975"/>
</dbReference>
<evidence type="ECO:0008006" key="4">
    <source>
        <dbReference type="Google" id="ProtNLM"/>
    </source>
</evidence>
<reference evidence="2 3" key="1">
    <citation type="submission" date="2016-11" db="EMBL/GenBank/DDBJ databases">
        <authorList>
            <person name="Jaros S."/>
            <person name="Januszkiewicz K."/>
            <person name="Wedrychowicz H."/>
        </authorList>
    </citation>
    <scope>NUCLEOTIDE SEQUENCE [LARGE SCALE GENOMIC DNA]</scope>
    <source>
        <strain evidence="2 3">CGMCC 1.8863</strain>
    </source>
</reference>
<dbReference type="Proteomes" id="UP000184231">
    <property type="component" value="Unassembled WGS sequence"/>
</dbReference>
<feature type="transmembrane region" description="Helical" evidence="1">
    <location>
        <begin position="109"/>
        <end position="128"/>
    </location>
</feature>
<protein>
    <recommendedName>
        <fullName evidence="4">DUF2975 domain-containing protein</fullName>
    </recommendedName>
</protein>
<name>A0A1M6NIT0_9FLAO</name>
<dbReference type="EMBL" id="FQYX01000071">
    <property type="protein sequence ID" value="SHJ95472.1"/>
    <property type="molecule type" value="Genomic_DNA"/>
</dbReference>
<dbReference type="OrthoDB" id="714390at2"/>
<dbReference type="STRING" id="558155.SAMN04487911_1711"/>
<sequence>MQKTMIISKILFFVTRILGGLYLITGIYGAFSWATSTNLQIKNNRTIVNYPFTEKSFLILDSNTTYLVFSFLIPVFAYGLFFWLLSNVFKVFYQRKLFMAENIVHLRRFYLTNVFLPILLTTFTSFFMQIDRELFLIVILHLFLGVFVFFMSEIFNQGLTLQNEQDLYI</sequence>
<gene>
    <name evidence="2" type="ORF">SAMN04487911_1711</name>
</gene>
<evidence type="ECO:0000313" key="3">
    <source>
        <dbReference type="Proteomes" id="UP000184231"/>
    </source>
</evidence>
<feature type="transmembrane region" description="Helical" evidence="1">
    <location>
        <begin position="12"/>
        <end position="34"/>
    </location>
</feature>